<feature type="compositionally biased region" description="Basic and acidic residues" evidence="1">
    <location>
        <begin position="8"/>
        <end position="20"/>
    </location>
</feature>
<dbReference type="SUPFAM" id="SSF53474">
    <property type="entry name" value="alpha/beta-Hydrolases"/>
    <property type="match status" value="1"/>
</dbReference>
<evidence type="ECO:0000313" key="2">
    <source>
        <dbReference type="EMBL" id="GAA1390332.1"/>
    </source>
</evidence>
<name>A0ABN1XU58_9PSEU</name>
<reference evidence="2 3" key="1">
    <citation type="journal article" date="2019" name="Int. J. Syst. Evol. Microbiol.">
        <title>The Global Catalogue of Microorganisms (GCM) 10K type strain sequencing project: providing services to taxonomists for standard genome sequencing and annotation.</title>
        <authorList>
            <consortium name="The Broad Institute Genomics Platform"/>
            <consortium name="The Broad Institute Genome Sequencing Center for Infectious Disease"/>
            <person name="Wu L."/>
            <person name="Ma J."/>
        </authorList>
    </citation>
    <scope>NUCLEOTIDE SEQUENCE [LARGE SCALE GENOMIC DNA]</scope>
    <source>
        <strain evidence="2 3">JCM 11896</strain>
    </source>
</reference>
<sequence>MSAPTGRAVDRLGAGRDVDRVQPPAGVTTSLHELTTADGARVTGVLHAIGGSTTVVALAHPRQMLAHHPMVAHLLQMGVSVWTQDTRSPNNDINLVHEQALLDLAAGQVRLRELGFGTVLTFGHSGGGALMAFYIEQAGLEPGSRIEVTPAGRPVPLAGAQLPVPDGALFLAPHPGPGQLLLTCIDPSVGDETDPLSVVPELDMYDPGNGFVPAPDASSYEPGFLREYRAAQRRRVARIDAAAREWAAGAAGHRARFARTADPRDRRAALAPRIITTYRTDADPRFVDPSIDPNDRPYGSLFGRRPDLTNSGLVGFGRLTTPDAWLSTWSAFAGNAGFERCAAGVHVPTAFVELTGDQAAFPDDSDRMFAAIAARDKTRHRVRGAHFGQPLAPGEPTGYAAAAEIIETWVGERFETVRG</sequence>
<evidence type="ECO:0000313" key="3">
    <source>
        <dbReference type="Proteomes" id="UP001501414"/>
    </source>
</evidence>
<dbReference type="Proteomes" id="UP001501414">
    <property type="component" value="Unassembled WGS sequence"/>
</dbReference>
<proteinExistence type="predicted"/>
<feature type="region of interest" description="Disordered" evidence="1">
    <location>
        <begin position="1"/>
        <end position="25"/>
    </location>
</feature>
<evidence type="ECO:0000256" key="1">
    <source>
        <dbReference type="SAM" id="MobiDB-lite"/>
    </source>
</evidence>
<organism evidence="2 3">
    <name type="scientific">Pseudonocardia kongjuensis</name>
    <dbReference type="NCBI Taxonomy" id="102227"/>
    <lineage>
        <taxon>Bacteria</taxon>
        <taxon>Bacillati</taxon>
        <taxon>Actinomycetota</taxon>
        <taxon>Actinomycetes</taxon>
        <taxon>Pseudonocardiales</taxon>
        <taxon>Pseudonocardiaceae</taxon>
        <taxon>Pseudonocardia</taxon>
    </lineage>
</organism>
<dbReference type="InterPro" id="IPR029058">
    <property type="entry name" value="AB_hydrolase_fold"/>
</dbReference>
<accession>A0ABN1XU58</accession>
<protein>
    <recommendedName>
        <fullName evidence="4">Alpha/beta hydrolase</fullName>
    </recommendedName>
</protein>
<dbReference type="EMBL" id="BAAAJK010000011">
    <property type="protein sequence ID" value="GAA1390332.1"/>
    <property type="molecule type" value="Genomic_DNA"/>
</dbReference>
<evidence type="ECO:0008006" key="4">
    <source>
        <dbReference type="Google" id="ProtNLM"/>
    </source>
</evidence>
<gene>
    <name evidence="2" type="ORF">GCM10009613_30740</name>
</gene>
<dbReference type="RefSeq" id="WP_344022877.1">
    <property type="nucleotide sequence ID" value="NZ_BAAAJK010000011.1"/>
</dbReference>
<keyword evidence="3" id="KW-1185">Reference proteome</keyword>
<comment type="caution">
    <text evidence="2">The sequence shown here is derived from an EMBL/GenBank/DDBJ whole genome shotgun (WGS) entry which is preliminary data.</text>
</comment>